<dbReference type="GO" id="GO:0008168">
    <property type="term" value="F:methyltransferase activity"/>
    <property type="evidence" value="ECO:0007669"/>
    <property type="project" value="UniProtKB-KW"/>
</dbReference>
<keyword evidence="1" id="KW-0489">Methyltransferase</keyword>
<dbReference type="EMBL" id="LBUP01000006">
    <property type="protein sequence ID" value="KKQ66359.1"/>
    <property type="molecule type" value="Genomic_DNA"/>
</dbReference>
<dbReference type="SUPFAM" id="SSF53335">
    <property type="entry name" value="S-adenosyl-L-methionine-dependent methyltransferases"/>
    <property type="match status" value="1"/>
</dbReference>
<evidence type="ECO:0000313" key="1">
    <source>
        <dbReference type="EMBL" id="KKQ66359.1"/>
    </source>
</evidence>
<dbReference type="GO" id="GO:0032259">
    <property type="term" value="P:methylation"/>
    <property type="evidence" value="ECO:0007669"/>
    <property type="project" value="UniProtKB-KW"/>
</dbReference>
<comment type="caution">
    <text evidence="1">The sequence shown here is derived from an EMBL/GenBank/DDBJ whole genome shotgun (WGS) entry which is preliminary data.</text>
</comment>
<dbReference type="InterPro" id="IPR008884">
    <property type="entry name" value="TylF_MeTrfase"/>
</dbReference>
<reference evidence="1 2" key="1">
    <citation type="journal article" date="2015" name="Nature">
        <title>rRNA introns, odd ribosomes, and small enigmatic genomes across a large radiation of phyla.</title>
        <authorList>
            <person name="Brown C.T."/>
            <person name="Hug L.A."/>
            <person name="Thomas B.C."/>
            <person name="Sharon I."/>
            <person name="Castelle C.J."/>
            <person name="Singh A."/>
            <person name="Wilkins M.J."/>
            <person name="Williams K.H."/>
            <person name="Banfield J.F."/>
        </authorList>
    </citation>
    <scope>NUCLEOTIDE SEQUENCE [LARGE SCALE GENOMIC DNA]</scope>
</reference>
<dbReference type="InterPro" id="IPR029063">
    <property type="entry name" value="SAM-dependent_MTases_sf"/>
</dbReference>
<sequence>MKNSVYNYIVRFRLLWRVFSRYGFNPKTFRLFWTVQPYTMVGHARLLNTYDLAMLAEDNKIDGAFVECGVWRGGCSAIMATVVKKNGTKRNVWLFDSFEGMPEPTVKDGVKAASLANQRVAGRLIPIDVSVGFLQDVEELLFKTLNLSRDYVHVIKGWFQNTLPREKESMGSIAILRLDADWYESTRCILDNLYDSIVSGGYVIIDDYGSFEGCRKAVDEFLAERNFFGKLSKIDASGIYFQKP</sequence>
<gene>
    <name evidence="1" type="ORF">US86_C0006G0039</name>
</gene>
<accession>A0A0G0LY84</accession>
<dbReference type="Proteomes" id="UP000034235">
    <property type="component" value="Unassembled WGS sequence"/>
</dbReference>
<dbReference type="PANTHER" id="PTHR40036">
    <property type="entry name" value="MACROCIN O-METHYLTRANSFERASE"/>
    <property type="match status" value="1"/>
</dbReference>
<proteinExistence type="predicted"/>
<dbReference type="Gene3D" id="3.40.50.150">
    <property type="entry name" value="Vaccinia Virus protein VP39"/>
    <property type="match status" value="1"/>
</dbReference>
<dbReference type="Pfam" id="PF05711">
    <property type="entry name" value="TylF"/>
    <property type="match status" value="1"/>
</dbReference>
<evidence type="ECO:0000313" key="2">
    <source>
        <dbReference type="Proteomes" id="UP000034235"/>
    </source>
</evidence>
<keyword evidence="1" id="KW-0808">Transferase</keyword>
<dbReference type="AlphaFoldDB" id="A0A0G0LY84"/>
<protein>
    <submittedName>
        <fullName evidence="1">Macrocin-O-methyltransferase</fullName>
    </submittedName>
</protein>
<organism evidence="1 2">
    <name type="scientific">Candidatus Daviesbacteria bacterium GW2011_GWA2_38_24</name>
    <dbReference type="NCBI Taxonomy" id="1618422"/>
    <lineage>
        <taxon>Bacteria</taxon>
        <taxon>Candidatus Daviesiibacteriota</taxon>
    </lineage>
</organism>
<name>A0A0G0LY84_9BACT</name>
<dbReference type="PANTHER" id="PTHR40036:SF1">
    <property type="entry name" value="MACROCIN O-METHYLTRANSFERASE"/>
    <property type="match status" value="1"/>
</dbReference>